<dbReference type="Proteomes" id="UP000316333">
    <property type="component" value="Segment"/>
</dbReference>
<dbReference type="KEGG" id="vg:77928505"/>
<gene>
    <name evidence="1" type="primary">56</name>
    <name evidence="1" type="ORF">SEA_MADELINE_56</name>
</gene>
<dbReference type="GeneID" id="77928505"/>
<evidence type="ECO:0000313" key="1">
    <source>
        <dbReference type="EMBL" id="QDH47659.1"/>
    </source>
</evidence>
<organism evidence="1 2">
    <name type="scientific">Gordonia phage Madeline</name>
    <dbReference type="NCBI Taxonomy" id="2591189"/>
    <lineage>
        <taxon>Viruses</taxon>
        <taxon>Duplodnaviria</taxon>
        <taxon>Heunggongvirae</taxon>
        <taxon>Uroviricota</taxon>
        <taxon>Caudoviricetes</taxon>
        <taxon>Nymbaxtervirinae</taxon>
        <taxon>Nymphadoravirus</taxon>
        <taxon>Nymphadoravirus madeline</taxon>
    </lineage>
</organism>
<reference evidence="1 2" key="1">
    <citation type="submission" date="2019-05" db="EMBL/GenBank/DDBJ databases">
        <authorList>
            <person name="Bortz R.L."/>
            <person name="Snisky T."/>
            <person name="Capreri D."/>
            <person name="Dobina S."/>
            <person name="Lemmon M."/>
            <person name="Nisperos M."/>
            <person name="Soffer N."/>
            <person name="Tsuchihashi K."/>
            <person name="Butela K.A."/>
            <person name="Garlena R.A."/>
            <person name="Russell D.A."/>
            <person name="Pope W.H."/>
            <person name="Jacobs-Sera D."/>
            <person name="Hatfull G.F."/>
        </authorList>
    </citation>
    <scope>NUCLEOTIDE SEQUENCE [LARGE SCALE GENOMIC DNA]</scope>
</reference>
<dbReference type="EMBL" id="MK919469">
    <property type="protein sequence ID" value="QDH47659.1"/>
    <property type="molecule type" value="Genomic_DNA"/>
</dbReference>
<name>A0A514A316_9CAUD</name>
<sequence>MTVPAIHPDAIAAALPDLDADVACEMATPCPVGHRHNCDEPAVWRVRAHGYRGVRDRVCGVHTFLMCDTHLNELRTVLDEVVRRGGRTCKDCGLRARSVADILREVSAL</sequence>
<dbReference type="RefSeq" id="YP_010652680.1">
    <property type="nucleotide sequence ID" value="NC_070788.1"/>
</dbReference>
<protein>
    <submittedName>
        <fullName evidence="1">Uncharacterized protein</fullName>
    </submittedName>
</protein>
<proteinExistence type="predicted"/>
<evidence type="ECO:0000313" key="2">
    <source>
        <dbReference type="Proteomes" id="UP000316333"/>
    </source>
</evidence>
<accession>A0A514A316</accession>
<keyword evidence="2" id="KW-1185">Reference proteome</keyword>